<dbReference type="GO" id="GO:0003887">
    <property type="term" value="F:DNA-directed DNA polymerase activity"/>
    <property type="evidence" value="ECO:0007669"/>
    <property type="project" value="UniProtKB-KW"/>
</dbReference>
<evidence type="ECO:0000256" key="2">
    <source>
        <dbReference type="ARBA" id="ARBA00022457"/>
    </source>
</evidence>
<dbReference type="CDD" id="cd03586">
    <property type="entry name" value="PolY_Pol_IV_kappa"/>
    <property type="match status" value="1"/>
</dbReference>
<comment type="similarity">
    <text evidence="1">Belongs to the DNA polymerase type-Y family.</text>
</comment>
<dbReference type="Proteomes" id="UP000254266">
    <property type="component" value="Unassembled WGS sequence"/>
</dbReference>
<dbReference type="PROSITE" id="PS50173">
    <property type="entry name" value="UMUC"/>
    <property type="match status" value="1"/>
</dbReference>
<dbReference type="PANTHER" id="PTHR11076">
    <property type="entry name" value="DNA REPAIR POLYMERASE UMUC / TRANSFERASE FAMILY MEMBER"/>
    <property type="match status" value="1"/>
</dbReference>
<dbReference type="PANTHER" id="PTHR11076:SF33">
    <property type="entry name" value="DNA POLYMERASE KAPPA"/>
    <property type="match status" value="1"/>
</dbReference>
<keyword evidence="7" id="KW-0227">DNA damage</keyword>
<dbReference type="InterPro" id="IPR017961">
    <property type="entry name" value="DNA_pol_Y-fam_little_finger"/>
</dbReference>
<dbReference type="InterPro" id="IPR043502">
    <property type="entry name" value="DNA/RNA_pol_sf"/>
</dbReference>
<dbReference type="AlphaFoldDB" id="A0A370DMG5"/>
<dbReference type="GO" id="GO:0046872">
    <property type="term" value="F:metal ion binding"/>
    <property type="evidence" value="ECO:0007669"/>
    <property type="project" value="UniProtKB-KW"/>
</dbReference>
<evidence type="ECO:0000256" key="3">
    <source>
        <dbReference type="ARBA" id="ARBA00022679"/>
    </source>
</evidence>
<evidence type="ECO:0000313" key="13">
    <source>
        <dbReference type="Proteomes" id="UP000254266"/>
    </source>
</evidence>
<dbReference type="GO" id="GO:0003684">
    <property type="term" value="F:damaged DNA binding"/>
    <property type="evidence" value="ECO:0007669"/>
    <property type="project" value="InterPro"/>
</dbReference>
<keyword evidence="2" id="KW-0515">Mutator protein</keyword>
<evidence type="ECO:0000256" key="10">
    <source>
        <dbReference type="ARBA" id="ARBA00023204"/>
    </source>
</evidence>
<feature type="domain" description="UmuC" evidence="11">
    <location>
        <begin position="16"/>
        <end position="196"/>
    </location>
</feature>
<dbReference type="InterPro" id="IPR050116">
    <property type="entry name" value="DNA_polymerase-Y"/>
</dbReference>
<keyword evidence="4" id="KW-0548">Nucleotidyltransferase</keyword>
<evidence type="ECO:0000256" key="1">
    <source>
        <dbReference type="ARBA" id="ARBA00010945"/>
    </source>
</evidence>
<dbReference type="InterPro" id="IPR022880">
    <property type="entry name" value="DNApol_IV"/>
</dbReference>
<evidence type="ECO:0000256" key="4">
    <source>
        <dbReference type="ARBA" id="ARBA00022695"/>
    </source>
</evidence>
<dbReference type="EMBL" id="QFXC01000002">
    <property type="protein sequence ID" value="RDH86088.1"/>
    <property type="molecule type" value="Genomic_DNA"/>
</dbReference>
<keyword evidence="10" id="KW-0234">DNA repair</keyword>
<dbReference type="SUPFAM" id="SSF56672">
    <property type="entry name" value="DNA/RNA polymerases"/>
    <property type="match status" value="1"/>
</dbReference>
<dbReference type="GO" id="GO:0042276">
    <property type="term" value="P:error-prone translesion synthesis"/>
    <property type="evidence" value="ECO:0007669"/>
    <property type="project" value="TreeGrafter"/>
</dbReference>
<keyword evidence="3" id="KW-0808">Transferase</keyword>
<reference evidence="12 13" key="1">
    <citation type="journal article" date="2018" name="ISME J.">
        <title>Endosymbiont genomes yield clues of tubeworm success.</title>
        <authorList>
            <person name="Li Y."/>
            <person name="Liles M.R."/>
            <person name="Halanych K.M."/>
        </authorList>
    </citation>
    <scope>NUCLEOTIDE SEQUENCE [LARGE SCALE GENOMIC DNA]</scope>
    <source>
        <strain evidence="12">A1464</strain>
    </source>
</reference>
<dbReference type="InterPro" id="IPR043128">
    <property type="entry name" value="Rev_trsase/Diguanyl_cyclase"/>
</dbReference>
<dbReference type="Gene3D" id="1.10.150.20">
    <property type="entry name" value="5' to 3' exonuclease, C-terminal subdomain"/>
    <property type="match status" value="1"/>
</dbReference>
<evidence type="ECO:0000256" key="6">
    <source>
        <dbReference type="ARBA" id="ARBA00022723"/>
    </source>
</evidence>
<accession>A0A370DMG5</accession>
<evidence type="ECO:0000256" key="9">
    <source>
        <dbReference type="ARBA" id="ARBA00022932"/>
    </source>
</evidence>
<evidence type="ECO:0000256" key="7">
    <source>
        <dbReference type="ARBA" id="ARBA00022763"/>
    </source>
</evidence>
<dbReference type="Gene3D" id="3.30.70.270">
    <property type="match status" value="1"/>
</dbReference>
<proteinExistence type="inferred from homology"/>
<dbReference type="GO" id="GO:0006260">
    <property type="term" value="P:DNA replication"/>
    <property type="evidence" value="ECO:0007669"/>
    <property type="project" value="UniProtKB-KW"/>
</dbReference>
<keyword evidence="13" id="KW-1185">Reference proteome</keyword>
<dbReference type="GO" id="GO:0005829">
    <property type="term" value="C:cytosol"/>
    <property type="evidence" value="ECO:0007669"/>
    <property type="project" value="TreeGrafter"/>
</dbReference>
<dbReference type="GO" id="GO:0009432">
    <property type="term" value="P:SOS response"/>
    <property type="evidence" value="ECO:0007669"/>
    <property type="project" value="TreeGrafter"/>
</dbReference>
<evidence type="ECO:0000313" key="12">
    <source>
        <dbReference type="EMBL" id="RDH86088.1"/>
    </source>
</evidence>
<name>A0A370DMG5_9GAMM</name>
<evidence type="ECO:0000256" key="8">
    <source>
        <dbReference type="ARBA" id="ARBA00022842"/>
    </source>
</evidence>
<keyword evidence="6" id="KW-0479">Metal-binding</keyword>
<dbReference type="Pfam" id="PF00817">
    <property type="entry name" value="IMS"/>
    <property type="match status" value="1"/>
</dbReference>
<dbReference type="InterPro" id="IPR001126">
    <property type="entry name" value="UmuC"/>
</dbReference>
<protein>
    <submittedName>
        <fullName evidence="12">DNA polymerase IV</fullName>
    </submittedName>
</protein>
<evidence type="ECO:0000256" key="5">
    <source>
        <dbReference type="ARBA" id="ARBA00022705"/>
    </source>
</evidence>
<dbReference type="FunFam" id="3.40.1170.60:FF:000003">
    <property type="entry name" value="DNA polymerase eta"/>
    <property type="match status" value="1"/>
</dbReference>
<dbReference type="GO" id="GO:0006281">
    <property type="term" value="P:DNA repair"/>
    <property type="evidence" value="ECO:0007669"/>
    <property type="project" value="UniProtKB-KW"/>
</dbReference>
<gene>
    <name evidence="12" type="ORF">DIZ80_01060</name>
</gene>
<sequence length="416" mass="46589">MQDFNKVCPIHWQRAIALIDMNCFFAAVEARDFPELRGRPVAVTNGNKGTCIITCSYEARAYGIKTGMRLKEGRKLYADLIQRPSRPHVYAQTSGKIMQAISRICPDMEIFSVDEAFIDMTCCQKLHGSPGRIGYLLKQAVYEASGLLCSIGISGDKTTAKYAAKLNKPDGFTVIPPWEARQQLADVAVTELCGVARGVGRFLAERGVFVCGDMQHLPIGELAQRFGNPGRRIWYMAQGEDPEPLHPDVADPKSIGHGKVLPPNTVNKDILLTYLIHMAVRVTARLRRHHLQASEFFIGLHASNNWVGRKVKSPYLTSDTQLLIRLCQFVLNEYWSNQPVYQVQITALNPQQENAQMDLFYEPETTEKQAKVDGVMDEINNRYGECTLGPGRLINKSEMPNVIAPSWKPSGHRQSI</sequence>
<comment type="caution">
    <text evidence="12">The sequence shown here is derived from an EMBL/GenBank/DDBJ whole genome shotgun (WGS) entry which is preliminary data.</text>
</comment>
<organism evidence="12 13">
    <name type="scientific">endosymbiont of Galathealinum brachiosum</name>
    <dbReference type="NCBI Taxonomy" id="2200906"/>
    <lineage>
        <taxon>Bacteria</taxon>
        <taxon>Pseudomonadati</taxon>
        <taxon>Pseudomonadota</taxon>
        <taxon>Gammaproteobacteria</taxon>
        <taxon>sulfur-oxidizing symbionts</taxon>
    </lineage>
</organism>
<keyword evidence="8" id="KW-0460">Magnesium</keyword>
<keyword evidence="5" id="KW-0235">DNA replication</keyword>
<dbReference type="Gene3D" id="3.40.1170.60">
    <property type="match status" value="1"/>
</dbReference>
<dbReference type="Pfam" id="PF11799">
    <property type="entry name" value="IMS_C"/>
    <property type="match status" value="1"/>
</dbReference>
<keyword evidence="9" id="KW-0239">DNA-directed DNA polymerase</keyword>
<evidence type="ECO:0000259" key="11">
    <source>
        <dbReference type="PROSITE" id="PS50173"/>
    </source>
</evidence>
<dbReference type="InterPro" id="IPR036775">
    <property type="entry name" value="DNA_pol_Y-fam_lit_finger_sf"/>
</dbReference>
<dbReference type="SUPFAM" id="SSF100879">
    <property type="entry name" value="Lesion bypass DNA polymerase (Y-family), little finger domain"/>
    <property type="match status" value="1"/>
</dbReference>